<feature type="compositionally biased region" description="Polar residues" evidence="1">
    <location>
        <begin position="863"/>
        <end position="875"/>
    </location>
</feature>
<feature type="compositionally biased region" description="Acidic residues" evidence="1">
    <location>
        <begin position="459"/>
        <end position="468"/>
    </location>
</feature>
<dbReference type="EMBL" id="BLZA01000011">
    <property type="protein sequence ID" value="GHJ85520.1"/>
    <property type="molecule type" value="Genomic_DNA"/>
</dbReference>
<proteinExistence type="predicted"/>
<feature type="compositionally biased region" description="Polar residues" evidence="1">
    <location>
        <begin position="424"/>
        <end position="445"/>
    </location>
</feature>
<evidence type="ECO:0008006" key="4">
    <source>
        <dbReference type="Google" id="ProtNLM"/>
    </source>
</evidence>
<feature type="region of interest" description="Disordered" evidence="1">
    <location>
        <begin position="336"/>
        <end position="472"/>
    </location>
</feature>
<evidence type="ECO:0000256" key="1">
    <source>
        <dbReference type="SAM" id="MobiDB-lite"/>
    </source>
</evidence>
<sequence>MEGLAQDSFDDRDYRPSEEEEVAQGNRRTAERADGFWFTVIPGVIVHFSDQLKLRFHWEPTVIVDSDATGPRADKYSLLNSFAIYNTGNFVPHFTSYLIKKEIAPNDSDCKLAFTNNVPIVAPKWLNSLHESLKSSVDTKTPKDVFVLPPTTDFLPIVSPKFDDARGNANWWLPRAGRELVWKGKTVVMVGGKSSPKEEEPFQQLGANIKRLDILSTNKRIKDFASFMNAAKPLLQAAESHFQKCVKEAKKTGHKDEEWMKDTKNAAIALTEAVFDKYDEDGIDIWNVIEPIEADGYPLNVADNWWLSLQKNNWRDFTSVDLFLPWVVASETQSVPTSNADMNTHFDQQSVGIPSTHPEEKEPSHPPPPPRPLPVLARQARRPNSLLNGDSDDDSDPPPRPIKRIRRNLGKEASTVISTLAPRSVTQETAQSLMETQKSAGSLASKTRPGKNRSGLLDNIDEGDDDDSSSYGKTAKSLEAYRGLYDSVKQSAGSAIAKRRNNETQVGEEEEDFVQRSLLRQKRKAESNNTTQSSEPVGLAAIHQGMDVDEESQVGPSAIAGPTATVRQPLQVHHVEPTRPEDVTKDTEFLQAATKARRGAKELDEFDLEFNALKIAKPKNAQAIKIYGTGLTDPSRIYNSVVDLDSDVTGNFIKIERVNLFRKDKDRQQDALPEHDWAGRPNFKKFKKQNIMKAPPVKLKLAPAADYGIGLEYWPDRKAKEDTAEQPLKARSQVLRGPSQGQTGQSQSQAATQSAAPTATAGRPRRRLLPVDSDDDTGIMALPTLTRDARGITQMRSGNSTSAATRSSTTQPTSQASASRGVSRGSSHLLAVESDEDQPVRRVGRNAASGREDASQADDVLGSVSSHNASATLSTNKRKRLVAMDDDDSDDAMIFPGARRKRR</sequence>
<reference evidence="2" key="1">
    <citation type="submission" date="2020-07" db="EMBL/GenBank/DDBJ databases">
        <title>Draft Genome Sequence of a Deep-Sea Yeast, Naganishia (Cryptococcus) liquefaciens strain N6.</title>
        <authorList>
            <person name="Han Y.W."/>
            <person name="Kajitani R."/>
            <person name="Morimoto H."/>
            <person name="Parhat M."/>
            <person name="Tsubouchi H."/>
            <person name="Bakenova O."/>
            <person name="Ogata M."/>
            <person name="Argunhan B."/>
            <person name="Aoki R."/>
            <person name="Kajiwara S."/>
            <person name="Itoh T."/>
            <person name="Iwasaki H."/>
        </authorList>
    </citation>
    <scope>NUCLEOTIDE SEQUENCE</scope>
    <source>
        <strain evidence="2">N6</strain>
    </source>
</reference>
<feature type="region of interest" description="Disordered" evidence="1">
    <location>
        <begin position="1"/>
        <end position="27"/>
    </location>
</feature>
<keyword evidence="3" id="KW-1185">Reference proteome</keyword>
<evidence type="ECO:0000313" key="3">
    <source>
        <dbReference type="Proteomes" id="UP000620104"/>
    </source>
</evidence>
<dbReference type="OrthoDB" id="552194at2759"/>
<accession>A0A8H3TQU1</accession>
<comment type="caution">
    <text evidence="2">The sequence shown here is derived from an EMBL/GenBank/DDBJ whole genome shotgun (WGS) entry which is preliminary data.</text>
</comment>
<name>A0A8H3TQU1_9TREE</name>
<feature type="region of interest" description="Disordered" evidence="1">
    <location>
        <begin position="492"/>
        <end position="515"/>
    </location>
</feature>
<dbReference type="Proteomes" id="UP000620104">
    <property type="component" value="Unassembled WGS sequence"/>
</dbReference>
<feature type="compositionally biased region" description="Low complexity" evidence="1">
    <location>
        <begin position="737"/>
        <end position="762"/>
    </location>
</feature>
<feature type="compositionally biased region" description="Low complexity" evidence="1">
    <location>
        <begin position="800"/>
        <end position="827"/>
    </location>
</feature>
<organism evidence="2 3">
    <name type="scientific">Naganishia liquefaciens</name>
    <dbReference type="NCBI Taxonomy" id="104408"/>
    <lineage>
        <taxon>Eukaryota</taxon>
        <taxon>Fungi</taxon>
        <taxon>Dikarya</taxon>
        <taxon>Basidiomycota</taxon>
        <taxon>Agaricomycotina</taxon>
        <taxon>Tremellomycetes</taxon>
        <taxon>Filobasidiales</taxon>
        <taxon>Filobasidiaceae</taxon>
        <taxon>Naganishia</taxon>
    </lineage>
</organism>
<dbReference type="AlphaFoldDB" id="A0A8H3TQU1"/>
<evidence type="ECO:0000313" key="2">
    <source>
        <dbReference type="EMBL" id="GHJ85520.1"/>
    </source>
</evidence>
<protein>
    <recommendedName>
        <fullName evidence="4">BRCT domain-containing protein</fullName>
    </recommendedName>
</protein>
<feature type="compositionally biased region" description="Polar residues" evidence="1">
    <location>
        <begin position="336"/>
        <end position="353"/>
    </location>
</feature>
<gene>
    <name evidence="2" type="ORF">NliqN6_1922</name>
</gene>
<feature type="region of interest" description="Disordered" evidence="1">
    <location>
        <begin position="734"/>
        <end position="903"/>
    </location>
</feature>